<dbReference type="EMBL" id="CATZAR010000006">
    <property type="protein sequence ID" value="CAJ0794191.1"/>
    <property type="molecule type" value="Genomic_DNA"/>
</dbReference>
<keyword evidence="3" id="KW-1185">Reference proteome</keyword>
<proteinExistence type="predicted"/>
<feature type="transmembrane region" description="Helical" evidence="1">
    <location>
        <begin position="39"/>
        <end position="58"/>
    </location>
</feature>
<keyword evidence="1" id="KW-0472">Membrane</keyword>
<sequence>MKDLLKSIAGLPAWVQTWLAILVVTNVASLTFLDSPVGRYTAMAFAIVAAVNVPIMVLQRGLTRLLSFPHFVWVPLVLYLASQLWGASPLPTGPVRMYAWVVFVVNSISLTFDIIEAVRWLRGGKEVLGLERI</sequence>
<gene>
    <name evidence="2" type="ORF">LMG18095_02568</name>
</gene>
<name>A0ABN9IZ27_9RALS</name>
<dbReference type="Proteomes" id="UP001189773">
    <property type="component" value="Unassembled WGS sequence"/>
</dbReference>
<evidence type="ECO:0000256" key="1">
    <source>
        <dbReference type="SAM" id="Phobius"/>
    </source>
</evidence>
<organism evidence="2 3">
    <name type="scientific">Ralstonia thomasii</name>
    <dbReference type="NCBI Taxonomy" id="3058596"/>
    <lineage>
        <taxon>Bacteria</taxon>
        <taxon>Pseudomonadati</taxon>
        <taxon>Pseudomonadota</taxon>
        <taxon>Betaproteobacteria</taxon>
        <taxon>Burkholderiales</taxon>
        <taxon>Burkholderiaceae</taxon>
        <taxon>Ralstonia</taxon>
    </lineage>
</organism>
<keyword evidence="1" id="KW-1133">Transmembrane helix</keyword>
<evidence type="ECO:0000313" key="3">
    <source>
        <dbReference type="Proteomes" id="UP001189773"/>
    </source>
</evidence>
<feature type="transmembrane region" description="Helical" evidence="1">
    <location>
        <begin position="12"/>
        <end position="33"/>
    </location>
</feature>
<comment type="caution">
    <text evidence="2">The sequence shown here is derived from an EMBL/GenBank/DDBJ whole genome shotgun (WGS) entry which is preliminary data.</text>
</comment>
<feature type="transmembrane region" description="Helical" evidence="1">
    <location>
        <begin position="65"/>
        <end position="85"/>
    </location>
</feature>
<evidence type="ECO:0000313" key="2">
    <source>
        <dbReference type="EMBL" id="CAJ0794191.1"/>
    </source>
</evidence>
<protein>
    <recommendedName>
        <fullName evidence="4">Transmembrane protein</fullName>
    </recommendedName>
</protein>
<feature type="transmembrane region" description="Helical" evidence="1">
    <location>
        <begin position="97"/>
        <end position="115"/>
    </location>
</feature>
<keyword evidence="1" id="KW-0812">Transmembrane</keyword>
<accession>A0ABN9IZ27</accession>
<reference evidence="2 3" key="1">
    <citation type="submission" date="2023-07" db="EMBL/GenBank/DDBJ databases">
        <authorList>
            <person name="Peeters C."/>
        </authorList>
    </citation>
    <scope>NUCLEOTIDE SEQUENCE [LARGE SCALE GENOMIC DNA]</scope>
    <source>
        <strain evidence="2 3">LMG 18095</strain>
    </source>
</reference>
<evidence type="ECO:0008006" key="4">
    <source>
        <dbReference type="Google" id="ProtNLM"/>
    </source>
</evidence>